<dbReference type="EMBL" id="JAHWXS010000013">
    <property type="protein sequence ID" value="MFK5734567.1"/>
    <property type="molecule type" value="Genomic_DNA"/>
</dbReference>
<evidence type="ECO:0000313" key="1">
    <source>
        <dbReference type="EMBL" id="MFK5734567.1"/>
    </source>
</evidence>
<proteinExistence type="predicted"/>
<dbReference type="Proteomes" id="UP001621534">
    <property type="component" value="Unassembled WGS sequence"/>
</dbReference>
<comment type="caution">
    <text evidence="1">The sequence shown here is derived from an EMBL/GenBank/DDBJ whole genome shotgun (WGS) entry which is preliminary data.</text>
</comment>
<protein>
    <submittedName>
        <fullName evidence="1">Uncharacterized protein</fullName>
    </submittedName>
</protein>
<name>A0ABW8NX57_9PSED</name>
<accession>A0ABW8NX57</accession>
<reference evidence="1 2" key="1">
    <citation type="journal article" date="2012" name="Plant Soil">
        <title>Screening of plant growth-promoting traits in arsenic-resistant bacteria isolated from the rhizosphere of soybean plants from Argentinean agricultural soil.</title>
        <authorList>
            <person name="Wevar Oller A.L."/>
            <person name="Talano M.A."/>
            <person name="Agostini E."/>
        </authorList>
    </citation>
    <scope>NUCLEOTIDE SEQUENCE [LARGE SCALE GENOMIC DNA]</scope>
    <source>
        <strain evidence="1 2">AW4</strain>
    </source>
</reference>
<keyword evidence="2" id="KW-1185">Reference proteome</keyword>
<dbReference type="RefSeq" id="WP_405129624.1">
    <property type="nucleotide sequence ID" value="NZ_JAHWXS010000013.1"/>
</dbReference>
<evidence type="ECO:0000313" key="2">
    <source>
        <dbReference type="Proteomes" id="UP001621534"/>
    </source>
</evidence>
<organism evidence="1 2">
    <name type="scientific">Pseudomonas urmiensis</name>
    <dbReference type="NCBI Taxonomy" id="2745493"/>
    <lineage>
        <taxon>Bacteria</taxon>
        <taxon>Pseudomonadati</taxon>
        <taxon>Pseudomonadota</taxon>
        <taxon>Gammaproteobacteria</taxon>
        <taxon>Pseudomonadales</taxon>
        <taxon>Pseudomonadaceae</taxon>
        <taxon>Pseudomonas</taxon>
    </lineage>
</organism>
<sequence length="338" mass="38531">MRQNKTHVFVARSPFHLFIVKNIVGSCLDENDLVIVFYEGRQIEWQGKPVQVEFVQLGQYVTSKGAWATATDNLKTINRRLNMLEAPVSVYMTDTRWPTNNQLYFRLRGNSKYELSVFAEGLASYIDRGDRVGLAIKSLAKYLLSKIRLAAPYRPFISDNLGYLMPGFHCFYAPQADRVRVRARKVELPMRSSSLGAERRDNALLFLGQPIEQKLPNEIDQLPILLSTIEKVKALGHAQLFYKPHQFEGRFAQTVFSENGFVILDQGGVFEEWVGDQWRGKAIASYFSTALATAGMLLPPEDVQLYSVEFERVAGLYLNAKDKQLLRNSLALFKCKFI</sequence>
<gene>
    <name evidence="1" type="ORF">KW869_13570</name>
</gene>